<evidence type="ECO:0000313" key="15">
    <source>
        <dbReference type="Proteomes" id="UP000266206"/>
    </source>
</evidence>
<dbReference type="EMBL" id="NQOU01000003">
    <property type="protein sequence ID" value="RII82669.1"/>
    <property type="molecule type" value="Genomic_DNA"/>
</dbReference>
<evidence type="ECO:0000256" key="3">
    <source>
        <dbReference type="ARBA" id="ARBA00022519"/>
    </source>
</evidence>
<feature type="transmembrane region" description="Helical" evidence="12">
    <location>
        <begin position="72"/>
        <end position="90"/>
    </location>
</feature>
<evidence type="ECO:0000256" key="5">
    <source>
        <dbReference type="ARBA" id="ARBA00022989"/>
    </source>
</evidence>
<evidence type="ECO:0000256" key="12">
    <source>
        <dbReference type="HAMAP-Rule" id="MF_00454"/>
    </source>
</evidence>
<dbReference type="AlphaFoldDB" id="A0A3A1YSM3"/>
<comment type="caution">
    <text evidence="14">The sequence shown here is derived from an EMBL/GenBank/DDBJ whole genome shotgun (WGS) entry which is preliminary data.</text>
</comment>
<dbReference type="GO" id="GO:0046872">
    <property type="term" value="F:metal ion binding"/>
    <property type="evidence" value="ECO:0007669"/>
    <property type="project" value="UniProtKB-KW"/>
</dbReference>
<gene>
    <name evidence="12" type="primary">fluC</name>
    <name evidence="12" type="synonym">crcB</name>
    <name evidence="13" type="ORF">CJO09_08705</name>
    <name evidence="14" type="ORF">CJP73_11380</name>
</gene>
<comment type="similarity">
    <text evidence="10 12">Belongs to the fluoride channel Fluc/FEX (TC 1.A.43) family.</text>
</comment>
<dbReference type="GO" id="GO:0062054">
    <property type="term" value="F:fluoride channel activity"/>
    <property type="evidence" value="ECO:0007669"/>
    <property type="project" value="UniProtKB-UniRule"/>
</dbReference>
<keyword evidence="9 12" id="KW-0407">Ion channel</keyword>
<evidence type="ECO:0000256" key="1">
    <source>
        <dbReference type="ARBA" id="ARBA00004651"/>
    </source>
</evidence>
<comment type="catalytic activity">
    <reaction evidence="11">
        <text>fluoride(in) = fluoride(out)</text>
        <dbReference type="Rhea" id="RHEA:76159"/>
        <dbReference type="ChEBI" id="CHEBI:17051"/>
    </reaction>
    <physiologicalReaction direction="left-to-right" evidence="11">
        <dbReference type="Rhea" id="RHEA:76160"/>
    </physiologicalReaction>
</comment>
<accession>A0A3A1YSM3</accession>
<dbReference type="Proteomes" id="UP000266206">
    <property type="component" value="Unassembled WGS sequence"/>
</dbReference>
<sequence length="130" mass="13783">MATLLTFSNIVAVGLGAALGAVVRWLLGLWLNHAGAFMPWGTLAANFIGAYAIGLLLGVLMHFADSPEWLRLFLITGLLGGLTTFSTFSAETVGLISRGDYFPALGYALVSLSGSLTLTFLGLWSAQRLF</sequence>
<dbReference type="EMBL" id="NQYH01000010">
    <property type="protein sequence ID" value="RIY40218.1"/>
    <property type="molecule type" value="Genomic_DNA"/>
</dbReference>
<keyword evidence="7 12" id="KW-0406">Ion transport</keyword>
<evidence type="ECO:0000256" key="4">
    <source>
        <dbReference type="ARBA" id="ARBA00022692"/>
    </source>
</evidence>
<feature type="transmembrane region" description="Helical" evidence="12">
    <location>
        <begin position="102"/>
        <end position="124"/>
    </location>
</feature>
<keyword evidence="3" id="KW-0997">Cell inner membrane</keyword>
<evidence type="ECO:0000256" key="10">
    <source>
        <dbReference type="ARBA" id="ARBA00035120"/>
    </source>
</evidence>
<protein>
    <recommendedName>
        <fullName evidence="12">Fluoride-specific ion channel FluC</fullName>
    </recommendedName>
</protein>
<proteinExistence type="inferred from homology"/>
<keyword evidence="12" id="KW-0479">Metal-binding</keyword>
<evidence type="ECO:0000256" key="2">
    <source>
        <dbReference type="ARBA" id="ARBA00022475"/>
    </source>
</evidence>
<comment type="activity regulation">
    <text evidence="12">Na(+) is not transported, but it plays an essential structural role and its presence is essential for fluoride channel function.</text>
</comment>
<feature type="transmembrane region" description="Helical" evidence="12">
    <location>
        <begin position="36"/>
        <end position="60"/>
    </location>
</feature>
<keyword evidence="12" id="KW-0813">Transport</keyword>
<dbReference type="InterPro" id="IPR003691">
    <property type="entry name" value="FluC"/>
</dbReference>
<dbReference type="PANTHER" id="PTHR28259:SF1">
    <property type="entry name" value="FLUORIDE EXPORT PROTEIN 1-RELATED"/>
    <property type="match status" value="1"/>
</dbReference>
<evidence type="ECO:0000256" key="9">
    <source>
        <dbReference type="ARBA" id="ARBA00023303"/>
    </source>
</evidence>
<dbReference type="OrthoDB" id="9806299at2"/>
<organism evidence="14 15">
    <name type="scientific">Neopusillimonas maritima</name>
    <dbReference type="NCBI Taxonomy" id="2026239"/>
    <lineage>
        <taxon>Bacteria</taxon>
        <taxon>Pseudomonadati</taxon>
        <taxon>Pseudomonadota</taxon>
        <taxon>Betaproteobacteria</taxon>
        <taxon>Burkholderiales</taxon>
        <taxon>Alcaligenaceae</taxon>
        <taxon>Neopusillimonas</taxon>
    </lineage>
</organism>
<comment type="subcellular location">
    <subcellularLocation>
        <location evidence="1 12">Cell membrane</location>
        <topology evidence="1 12">Multi-pass membrane protein</topology>
    </subcellularLocation>
</comment>
<keyword evidence="5 12" id="KW-1133">Transmembrane helix</keyword>
<dbReference type="RefSeq" id="WP_119442030.1">
    <property type="nucleotide sequence ID" value="NZ_CP170494.1"/>
</dbReference>
<feature type="binding site" evidence="12">
    <location>
        <position position="83"/>
    </location>
    <ligand>
        <name>Na(+)</name>
        <dbReference type="ChEBI" id="CHEBI:29101"/>
        <note>structural</note>
    </ligand>
</feature>
<dbReference type="NCBIfam" id="TIGR00494">
    <property type="entry name" value="crcB"/>
    <property type="match status" value="1"/>
</dbReference>
<dbReference type="PANTHER" id="PTHR28259">
    <property type="entry name" value="FLUORIDE EXPORT PROTEIN 1-RELATED"/>
    <property type="match status" value="1"/>
</dbReference>
<evidence type="ECO:0000313" key="14">
    <source>
        <dbReference type="EMBL" id="RIY40218.1"/>
    </source>
</evidence>
<keyword evidence="16" id="KW-1185">Reference proteome</keyword>
<evidence type="ECO:0000256" key="6">
    <source>
        <dbReference type="ARBA" id="ARBA00023053"/>
    </source>
</evidence>
<dbReference type="HAMAP" id="MF_00454">
    <property type="entry name" value="FluC"/>
    <property type="match status" value="1"/>
</dbReference>
<reference evidence="15 16" key="1">
    <citation type="submission" date="2017-08" db="EMBL/GenBank/DDBJ databases">
        <title>Pusillimonas indicus sp. nov., a member of the family Alcaligenaceae isolated from surface seawater.</title>
        <authorList>
            <person name="Li J."/>
        </authorList>
    </citation>
    <scope>NUCLEOTIDE SEQUENCE [LARGE SCALE GENOMIC DNA]</scope>
    <source>
        <strain evidence="13 16">17-4A</strain>
        <strain evidence="14 15">L52-1-41</strain>
    </source>
</reference>
<name>A0A3A1YSM3_9BURK</name>
<dbReference type="NCBIfam" id="NF010792">
    <property type="entry name" value="PRK14196.1"/>
    <property type="match status" value="1"/>
</dbReference>
<keyword evidence="8 12" id="KW-0472">Membrane</keyword>
<keyword evidence="2 12" id="KW-1003">Cell membrane</keyword>
<dbReference type="GO" id="GO:0005886">
    <property type="term" value="C:plasma membrane"/>
    <property type="evidence" value="ECO:0007669"/>
    <property type="project" value="UniProtKB-SubCell"/>
</dbReference>
<evidence type="ECO:0000256" key="11">
    <source>
        <dbReference type="ARBA" id="ARBA00035585"/>
    </source>
</evidence>
<keyword evidence="6 12" id="KW-0915">Sodium</keyword>
<evidence type="ECO:0000313" key="16">
    <source>
        <dbReference type="Proteomes" id="UP000266483"/>
    </source>
</evidence>
<evidence type="ECO:0000256" key="8">
    <source>
        <dbReference type="ARBA" id="ARBA00023136"/>
    </source>
</evidence>
<dbReference type="Pfam" id="PF02537">
    <property type="entry name" value="CRCB"/>
    <property type="match status" value="1"/>
</dbReference>
<keyword evidence="4 12" id="KW-0812">Transmembrane</keyword>
<dbReference type="Proteomes" id="UP000266483">
    <property type="component" value="Unassembled WGS sequence"/>
</dbReference>
<comment type="function">
    <text evidence="12">Fluoride-specific ion channel. Important for reducing fluoride concentration in the cell, thus reducing its toxicity.</text>
</comment>
<evidence type="ECO:0000313" key="13">
    <source>
        <dbReference type="EMBL" id="RII82669.1"/>
    </source>
</evidence>
<evidence type="ECO:0000256" key="7">
    <source>
        <dbReference type="ARBA" id="ARBA00023065"/>
    </source>
</evidence>
<dbReference type="GO" id="GO:0140114">
    <property type="term" value="P:cellular detoxification of fluoride"/>
    <property type="evidence" value="ECO:0007669"/>
    <property type="project" value="UniProtKB-UniRule"/>
</dbReference>
<feature type="binding site" evidence="12">
    <location>
        <position position="80"/>
    </location>
    <ligand>
        <name>Na(+)</name>
        <dbReference type="ChEBI" id="CHEBI:29101"/>
        <note>structural</note>
    </ligand>
</feature>